<sequence length="162" mass="16926">MGSGSSRSGRALRRLRGSDSRPAGSGGAAPGSEAHSLVPSSAAGTRAEAPKAATAEREAGHHPGPEAPPDGREETLRLLDQLLAESEAWVPGEPDPRSPQRLPPAAGARSPGSMKEVAKDPPVSSSVSETPDSSHGRPEWPAITYDRSEEELMASIEREYCL</sequence>
<gene>
    <name evidence="3" type="primary">CYS1</name>
</gene>
<feature type="compositionally biased region" description="Basic and acidic residues" evidence="1">
    <location>
        <begin position="54"/>
        <end position="77"/>
    </location>
</feature>
<dbReference type="Proteomes" id="UP001652624">
    <property type="component" value="Chromosome 3"/>
</dbReference>
<evidence type="ECO:0000313" key="2">
    <source>
        <dbReference type="Proteomes" id="UP001652624"/>
    </source>
</evidence>
<dbReference type="Pfam" id="PF26203">
    <property type="entry name" value="Cys1"/>
    <property type="match status" value="1"/>
</dbReference>
<reference evidence="3" key="1">
    <citation type="submission" date="2025-08" db="UniProtKB">
        <authorList>
            <consortium name="RefSeq"/>
        </authorList>
    </citation>
    <scope>IDENTIFICATION</scope>
</reference>
<evidence type="ECO:0000313" key="3">
    <source>
        <dbReference type="RefSeq" id="XP_016046664.2"/>
    </source>
</evidence>
<dbReference type="InParanoid" id="A0A1S3WKK2"/>
<feature type="compositionally biased region" description="Low complexity" evidence="1">
    <location>
        <begin position="120"/>
        <end position="131"/>
    </location>
</feature>
<dbReference type="InterPro" id="IPR058884">
    <property type="entry name" value="Cys1"/>
</dbReference>
<keyword evidence="2" id="KW-1185">Reference proteome</keyword>
<protein>
    <submittedName>
        <fullName evidence="3">Cystin-1 isoform X1</fullName>
    </submittedName>
</protein>
<name>A0A1S3WKK2_ERIEU</name>
<dbReference type="CTD" id="192668"/>
<proteinExistence type="predicted"/>
<dbReference type="RefSeq" id="XP_016046664.2">
    <property type="nucleotide sequence ID" value="XM_016191178.2"/>
</dbReference>
<evidence type="ECO:0000256" key="1">
    <source>
        <dbReference type="SAM" id="MobiDB-lite"/>
    </source>
</evidence>
<organism evidence="2 3">
    <name type="scientific">Erinaceus europaeus</name>
    <name type="common">Western European hedgehog</name>
    <dbReference type="NCBI Taxonomy" id="9365"/>
    <lineage>
        <taxon>Eukaryota</taxon>
        <taxon>Metazoa</taxon>
        <taxon>Chordata</taxon>
        <taxon>Craniata</taxon>
        <taxon>Vertebrata</taxon>
        <taxon>Euteleostomi</taxon>
        <taxon>Mammalia</taxon>
        <taxon>Eutheria</taxon>
        <taxon>Laurasiatheria</taxon>
        <taxon>Eulipotyphla</taxon>
        <taxon>Erinaceidae</taxon>
        <taxon>Erinaceinae</taxon>
        <taxon>Erinaceus</taxon>
    </lineage>
</organism>
<feature type="region of interest" description="Disordered" evidence="1">
    <location>
        <begin position="1"/>
        <end position="146"/>
    </location>
</feature>
<dbReference type="OrthoDB" id="9450735at2759"/>
<dbReference type="GeneID" id="103119545"/>
<accession>A0A1S3WKK2</accession>
<dbReference type="AlphaFoldDB" id="A0A1S3WKK2"/>